<dbReference type="HOGENOM" id="CLU_021264_2_0_11"/>
<dbReference type="STRING" id="710696.Intca_2413"/>
<dbReference type="GO" id="GO:0005975">
    <property type="term" value="P:carbohydrate metabolic process"/>
    <property type="evidence" value="ECO:0007669"/>
    <property type="project" value="InterPro"/>
</dbReference>
<accession>E6S6D1</accession>
<feature type="domain" description="NodB homology" evidence="3">
    <location>
        <begin position="71"/>
        <end position="252"/>
    </location>
</feature>
<dbReference type="InterPro" id="IPR002509">
    <property type="entry name" value="NODB_dom"/>
</dbReference>
<dbReference type="SUPFAM" id="SSF88713">
    <property type="entry name" value="Glycoside hydrolase/deacetylase"/>
    <property type="match status" value="1"/>
</dbReference>
<name>E6S6D1_INTC7</name>
<dbReference type="CDD" id="cd10917">
    <property type="entry name" value="CE4_NodB_like_6s_7s"/>
    <property type="match status" value="1"/>
</dbReference>
<evidence type="ECO:0000259" key="3">
    <source>
        <dbReference type="PROSITE" id="PS51677"/>
    </source>
</evidence>
<dbReference type="KEGG" id="ica:Intca_2413"/>
<evidence type="ECO:0000256" key="1">
    <source>
        <dbReference type="ARBA" id="ARBA00022723"/>
    </source>
</evidence>
<keyword evidence="2" id="KW-0378">Hydrolase</keyword>
<dbReference type="InterPro" id="IPR050248">
    <property type="entry name" value="Polysacc_deacetylase_ArnD"/>
</dbReference>
<proteinExistence type="predicted"/>
<dbReference type="GO" id="GO:0016020">
    <property type="term" value="C:membrane"/>
    <property type="evidence" value="ECO:0007669"/>
    <property type="project" value="TreeGrafter"/>
</dbReference>
<evidence type="ECO:0000313" key="4">
    <source>
        <dbReference type="EMBL" id="ADU48920.1"/>
    </source>
</evidence>
<dbReference type="PANTHER" id="PTHR10587">
    <property type="entry name" value="GLYCOSYL TRANSFERASE-RELATED"/>
    <property type="match status" value="1"/>
</dbReference>
<reference evidence="4 5" key="1">
    <citation type="journal article" date="2010" name="Stand. Genomic Sci.">
        <title>Complete genome sequence of Intrasporangium calvum type strain (7 KIP).</title>
        <authorList>
            <person name="Del Rio T.G."/>
            <person name="Chertkov O."/>
            <person name="Yasawong M."/>
            <person name="Lucas S."/>
            <person name="Deshpande S."/>
            <person name="Cheng J.F."/>
            <person name="Detter C."/>
            <person name="Tapia R."/>
            <person name="Han C."/>
            <person name="Goodwin L."/>
            <person name="Pitluck S."/>
            <person name="Liolios K."/>
            <person name="Ivanova N."/>
            <person name="Mavromatis K."/>
            <person name="Pati A."/>
            <person name="Chen A."/>
            <person name="Palaniappan K."/>
            <person name="Land M."/>
            <person name="Hauser L."/>
            <person name="Chang Y.J."/>
            <person name="Jeffries C.D."/>
            <person name="Rohde M."/>
            <person name="Pukall R."/>
            <person name="Sikorski J."/>
            <person name="Goker M."/>
            <person name="Woyke T."/>
            <person name="Bristow J."/>
            <person name="Eisen J.A."/>
            <person name="Markowitz V."/>
            <person name="Hugenholtz P."/>
            <person name="Kyrpides N.C."/>
            <person name="Klenk H.P."/>
            <person name="Lapidus A."/>
        </authorList>
    </citation>
    <scope>NUCLEOTIDE SEQUENCE [LARGE SCALE GENOMIC DNA]</scope>
    <source>
        <strain evidence="5">ATCC 23552 / DSM 43043 / JCM 3097 / NBRC 12989 / 7 KIP</strain>
    </source>
</reference>
<dbReference type="GO" id="GO:0046872">
    <property type="term" value="F:metal ion binding"/>
    <property type="evidence" value="ECO:0007669"/>
    <property type="project" value="UniProtKB-KW"/>
</dbReference>
<evidence type="ECO:0000313" key="5">
    <source>
        <dbReference type="Proteomes" id="UP000008914"/>
    </source>
</evidence>
<evidence type="ECO:0000256" key="2">
    <source>
        <dbReference type="ARBA" id="ARBA00022801"/>
    </source>
</evidence>
<dbReference type="OrthoDB" id="9797391at2"/>
<organism evidence="4 5">
    <name type="scientific">Intrasporangium calvum (strain ATCC 23552 / DSM 43043 / JCM 3097 / NBRC 12989 / NCIMB 10167 / NRRL B-3866 / 7 KIP)</name>
    <dbReference type="NCBI Taxonomy" id="710696"/>
    <lineage>
        <taxon>Bacteria</taxon>
        <taxon>Bacillati</taxon>
        <taxon>Actinomycetota</taxon>
        <taxon>Actinomycetes</taxon>
        <taxon>Micrococcales</taxon>
        <taxon>Intrasporangiaceae</taxon>
        <taxon>Intrasporangium</taxon>
    </lineage>
</organism>
<keyword evidence="5" id="KW-1185">Reference proteome</keyword>
<dbReference type="PROSITE" id="PS51677">
    <property type="entry name" value="NODB"/>
    <property type="match status" value="1"/>
</dbReference>
<dbReference type="Gene3D" id="3.20.20.370">
    <property type="entry name" value="Glycoside hydrolase/deacetylase"/>
    <property type="match status" value="1"/>
</dbReference>
<sequence>MHISRRRALALGGAAAVGGAVTRAGQLVGDGVAADTPLTLYGGPQSDLHADRSPTSATVTKVAWGGPGSRRLVALTFDDGPDPDWTPRVLAALRRASAPATFFCVGRKVREHGTIHADSLGVHELGNHTFEHPDLARFALERCQGEIARTSDLMERTYGERPTLFRPPYGHLGGAALLAAAEAELTTVFWSAQAREDIALADPNGAVDDLVRQVRPGSIILAHDTGSPDRLRTIDHLDRLIDRLRTDGYELVTVSQLLAAV</sequence>
<dbReference type="RefSeq" id="WP_013493234.1">
    <property type="nucleotide sequence ID" value="NC_014830.1"/>
</dbReference>
<dbReference type="eggNOG" id="COG0726">
    <property type="taxonomic scope" value="Bacteria"/>
</dbReference>
<dbReference type="PROSITE" id="PS51318">
    <property type="entry name" value="TAT"/>
    <property type="match status" value="1"/>
</dbReference>
<gene>
    <name evidence="4" type="ordered locus">Intca_2413</name>
</gene>
<dbReference type="InterPro" id="IPR011330">
    <property type="entry name" value="Glyco_hydro/deAcase_b/a-brl"/>
</dbReference>
<keyword evidence="1" id="KW-0479">Metal-binding</keyword>
<dbReference type="PANTHER" id="PTHR10587:SF133">
    <property type="entry name" value="CHITIN DEACETYLASE 1-RELATED"/>
    <property type="match status" value="1"/>
</dbReference>
<dbReference type="AlphaFoldDB" id="E6S6D1"/>
<dbReference type="InterPro" id="IPR006311">
    <property type="entry name" value="TAT_signal"/>
</dbReference>
<dbReference type="GO" id="GO:0016810">
    <property type="term" value="F:hydrolase activity, acting on carbon-nitrogen (but not peptide) bonds"/>
    <property type="evidence" value="ECO:0007669"/>
    <property type="project" value="InterPro"/>
</dbReference>
<dbReference type="Proteomes" id="UP000008914">
    <property type="component" value="Chromosome"/>
</dbReference>
<dbReference type="EMBL" id="CP002343">
    <property type="protein sequence ID" value="ADU48920.1"/>
    <property type="molecule type" value="Genomic_DNA"/>
</dbReference>
<protein>
    <submittedName>
        <fullName evidence="4">Polysaccharide deacetylase</fullName>
    </submittedName>
</protein>
<dbReference type="Pfam" id="PF01522">
    <property type="entry name" value="Polysacc_deac_1"/>
    <property type="match status" value="1"/>
</dbReference>